<dbReference type="InParanoid" id="A0A6M4HEP9"/>
<evidence type="ECO:0000256" key="7">
    <source>
        <dbReference type="ARBA" id="ARBA00022903"/>
    </source>
</evidence>
<evidence type="ECO:0000256" key="8">
    <source>
        <dbReference type="ARBA" id="ARBA00022989"/>
    </source>
</evidence>
<evidence type="ECO:0000256" key="4">
    <source>
        <dbReference type="ARBA" id="ARBA00022475"/>
    </source>
</evidence>
<comment type="subcellular location">
    <subcellularLocation>
        <location evidence="11">Cell inner membrane</location>
        <topology evidence="11">Multi-pass membrane protein</topology>
    </subcellularLocation>
    <subcellularLocation>
        <location evidence="1">Cell membrane</location>
        <topology evidence="1">Multi-pass membrane protein</topology>
    </subcellularLocation>
</comment>
<dbReference type="InterPro" id="IPR000412">
    <property type="entry name" value="ABC_2_transport"/>
</dbReference>
<feature type="transmembrane region" description="Helical" evidence="11">
    <location>
        <begin position="187"/>
        <end position="205"/>
    </location>
</feature>
<dbReference type="GO" id="GO:0043190">
    <property type="term" value="C:ATP-binding cassette (ABC) transporter complex"/>
    <property type="evidence" value="ECO:0007669"/>
    <property type="project" value="InterPro"/>
</dbReference>
<keyword evidence="7" id="KW-0972">Capsule biogenesis/degradation</keyword>
<dbReference type="GO" id="GO:0015774">
    <property type="term" value="P:polysaccharide transport"/>
    <property type="evidence" value="ECO:0007669"/>
    <property type="project" value="UniProtKB-KW"/>
</dbReference>
<dbReference type="KEGG" id="upl:DSM104440_03322"/>
<dbReference type="InterPro" id="IPR047817">
    <property type="entry name" value="ABC2_TM_bact-type"/>
</dbReference>
<keyword evidence="6 11" id="KW-0812">Transmembrane</keyword>
<evidence type="ECO:0000256" key="10">
    <source>
        <dbReference type="ARBA" id="ARBA00023136"/>
    </source>
</evidence>
<evidence type="ECO:0000256" key="9">
    <source>
        <dbReference type="ARBA" id="ARBA00023047"/>
    </source>
</evidence>
<feature type="transmembrane region" description="Helical" evidence="11">
    <location>
        <begin position="243"/>
        <end position="261"/>
    </location>
</feature>
<feature type="transmembrane region" description="Helical" evidence="11">
    <location>
        <begin position="151"/>
        <end position="175"/>
    </location>
</feature>
<evidence type="ECO:0000259" key="12">
    <source>
        <dbReference type="PROSITE" id="PS51012"/>
    </source>
</evidence>
<keyword evidence="4 11" id="KW-1003">Cell membrane</keyword>
<gene>
    <name evidence="13" type="primary">tagG</name>
    <name evidence="13" type="ORF">DSM104440_03322</name>
</gene>
<feature type="transmembrane region" description="Helical" evidence="11">
    <location>
        <begin position="38"/>
        <end position="65"/>
    </location>
</feature>
<evidence type="ECO:0000256" key="11">
    <source>
        <dbReference type="RuleBase" id="RU361157"/>
    </source>
</evidence>
<dbReference type="EMBL" id="CP053073">
    <property type="protein sequence ID" value="QJR16487.1"/>
    <property type="molecule type" value="Genomic_DNA"/>
</dbReference>
<keyword evidence="8 11" id="KW-1133">Transmembrane helix</keyword>
<evidence type="ECO:0000313" key="13">
    <source>
        <dbReference type="EMBL" id="QJR16487.1"/>
    </source>
</evidence>
<dbReference type="PANTHER" id="PTHR30413">
    <property type="entry name" value="INNER MEMBRANE TRANSPORT PERMEASE"/>
    <property type="match status" value="1"/>
</dbReference>
<protein>
    <recommendedName>
        <fullName evidence="11">Transport permease protein</fullName>
    </recommendedName>
</protein>
<organism evidence="13 14">
    <name type="scientific">Usitatibacter palustris</name>
    <dbReference type="NCBI Taxonomy" id="2732487"/>
    <lineage>
        <taxon>Bacteria</taxon>
        <taxon>Pseudomonadati</taxon>
        <taxon>Pseudomonadota</taxon>
        <taxon>Betaproteobacteria</taxon>
        <taxon>Nitrosomonadales</taxon>
        <taxon>Usitatibacteraceae</taxon>
        <taxon>Usitatibacter</taxon>
    </lineage>
</organism>
<keyword evidence="10 11" id="KW-0472">Membrane</keyword>
<evidence type="ECO:0000256" key="1">
    <source>
        <dbReference type="ARBA" id="ARBA00004651"/>
    </source>
</evidence>
<dbReference type="GO" id="GO:0015920">
    <property type="term" value="P:lipopolysaccharide transport"/>
    <property type="evidence" value="ECO:0007669"/>
    <property type="project" value="TreeGrafter"/>
</dbReference>
<accession>A0A6M4HEP9</accession>
<evidence type="ECO:0000256" key="5">
    <source>
        <dbReference type="ARBA" id="ARBA00022597"/>
    </source>
</evidence>
<name>A0A6M4HEP9_9PROT</name>
<evidence type="ECO:0000256" key="6">
    <source>
        <dbReference type="ARBA" id="ARBA00022692"/>
    </source>
</evidence>
<dbReference type="Pfam" id="PF01061">
    <property type="entry name" value="ABC2_membrane"/>
    <property type="match status" value="1"/>
</dbReference>
<evidence type="ECO:0000256" key="3">
    <source>
        <dbReference type="ARBA" id="ARBA00022448"/>
    </source>
</evidence>
<sequence length="272" mass="30481">MNFHPASPAGALRSLRDNRELVWELVKRDFIGRYRGSFAGVAWSLFNPLLMLAIYTFVFTIAFNARWGPGTAVTQPFAVILFAGMLVFNLFAETLIRAPTLITSQPNYVKKIVFPIDVLAWVVLCSAVLHFLVGFGVLLLIAAFIGKGLSLSVVLTPVVLMPLLLFSLGLTWILASLGVYLRDVPQVVAVLVTVLMFVSPIFYPLEVIPEKYRLFLTLNPLAVPIEQFRSVALWGKPIDWQAWGLWLAVDAIVFCAGYWWFQRTRKGFADVL</sequence>
<evidence type="ECO:0000256" key="2">
    <source>
        <dbReference type="ARBA" id="ARBA00007783"/>
    </source>
</evidence>
<dbReference type="PRINTS" id="PR00164">
    <property type="entry name" value="ABC2TRNSPORT"/>
</dbReference>
<dbReference type="PROSITE" id="PS51012">
    <property type="entry name" value="ABC_TM2"/>
    <property type="match status" value="1"/>
</dbReference>
<keyword evidence="14" id="KW-1185">Reference proteome</keyword>
<evidence type="ECO:0000313" key="14">
    <source>
        <dbReference type="Proteomes" id="UP000503096"/>
    </source>
</evidence>
<dbReference type="AlphaFoldDB" id="A0A6M4HEP9"/>
<dbReference type="GO" id="GO:0140359">
    <property type="term" value="F:ABC-type transporter activity"/>
    <property type="evidence" value="ECO:0007669"/>
    <property type="project" value="InterPro"/>
</dbReference>
<dbReference type="RefSeq" id="WP_171164633.1">
    <property type="nucleotide sequence ID" value="NZ_CP053073.1"/>
</dbReference>
<proteinExistence type="inferred from homology"/>
<keyword evidence="9" id="KW-0625">Polysaccharide transport</keyword>
<dbReference type="InterPro" id="IPR013525">
    <property type="entry name" value="ABC2_TM"/>
</dbReference>
<reference evidence="13 14" key="1">
    <citation type="submission" date="2020-04" db="EMBL/GenBank/DDBJ databases">
        <title>Usitatibacter rugosus gen. nov., sp. nov. and Usitatibacter palustris sp. nov., novel members of Usitatibacteraceae fam. nov. within the order Nitrosomonadales isolated from soil.</title>
        <authorList>
            <person name="Huber K.J."/>
            <person name="Neumann-Schaal M."/>
            <person name="Geppert A."/>
            <person name="Luckner M."/>
            <person name="Wanner G."/>
            <person name="Overmann J."/>
        </authorList>
    </citation>
    <scope>NUCLEOTIDE SEQUENCE [LARGE SCALE GENOMIC DNA]</scope>
    <source>
        <strain evidence="13 14">Swamp67</strain>
    </source>
</reference>
<dbReference type="PANTHER" id="PTHR30413:SF10">
    <property type="entry name" value="CAPSULE POLYSACCHARIDE EXPORT INNER-MEMBRANE PROTEIN CTRC"/>
    <property type="match status" value="1"/>
</dbReference>
<comment type="similarity">
    <text evidence="2 11">Belongs to the ABC-2 integral membrane protein family.</text>
</comment>
<keyword evidence="3 11" id="KW-0813">Transport</keyword>
<feature type="transmembrane region" description="Helical" evidence="11">
    <location>
        <begin position="118"/>
        <end position="145"/>
    </location>
</feature>
<feature type="transmembrane region" description="Helical" evidence="11">
    <location>
        <begin position="77"/>
        <end position="98"/>
    </location>
</feature>
<dbReference type="PIRSF" id="PIRSF006648">
    <property type="entry name" value="DrrB"/>
    <property type="match status" value="1"/>
</dbReference>
<keyword evidence="5" id="KW-0762">Sugar transport</keyword>
<dbReference type="Proteomes" id="UP000503096">
    <property type="component" value="Chromosome"/>
</dbReference>
<feature type="domain" description="ABC transmembrane type-2" evidence="12">
    <location>
        <begin position="39"/>
        <end position="264"/>
    </location>
</feature>